<sequence length="51" mass="6277">MIETLFFGFARLYFFCERNKLFINGYKKNSSCFYIATAIFKRFILFTLFFF</sequence>
<dbReference type="EMBL" id="AFPY01000018">
    <property type="protein sequence ID" value="EGQ21572.1"/>
    <property type="molecule type" value="Genomic_DNA"/>
</dbReference>
<evidence type="ECO:0000313" key="1">
    <source>
        <dbReference type="EMBL" id="EGQ21572.1"/>
    </source>
</evidence>
<name>F9DFJ6_9BACT</name>
<dbReference type="HOGENOM" id="CLU_3102297_0_0_10"/>
<gene>
    <name evidence="1" type="ORF">HMPREF9144_0436</name>
</gene>
<evidence type="ECO:0000313" key="2">
    <source>
        <dbReference type="Proteomes" id="UP000004123"/>
    </source>
</evidence>
<dbReference type="Proteomes" id="UP000004123">
    <property type="component" value="Unassembled WGS sequence"/>
</dbReference>
<organism evidence="1 2">
    <name type="scientific">Prevotella pallens ATCC 700821</name>
    <dbReference type="NCBI Taxonomy" id="997353"/>
    <lineage>
        <taxon>Bacteria</taxon>
        <taxon>Pseudomonadati</taxon>
        <taxon>Bacteroidota</taxon>
        <taxon>Bacteroidia</taxon>
        <taxon>Bacteroidales</taxon>
        <taxon>Prevotellaceae</taxon>
        <taxon>Prevotella</taxon>
    </lineage>
</organism>
<protein>
    <submittedName>
        <fullName evidence="1">Uncharacterized protein</fullName>
    </submittedName>
</protein>
<comment type="caution">
    <text evidence="1">The sequence shown here is derived from an EMBL/GenBank/DDBJ whole genome shotgun (WGS) entry which is preliminary data.</text>
</comment>
<proteinExistence type="predicted"/>
<dbReference type="STRING" id="997353.HMPREF9144_0436"/>
<dbReference type="AlphaFoldDB" id="F9DFJ6"/>
<reference evidence="1 2" key="1">
    <citation type="submission" date="2011-04" db="EMBL/GenBank/DDBJ databases">
        <authorList>
            <person name="Muzny D."/>
            <person name="Qin X."/>
            <person name="Deng J."/>
            <person name="Jiang H."/>
            <person name="Liu Y."/>
            <person name="Qu J."/>
            <person name="Song X.-Z."/>
            <person name="Zhang L."/>
            <person name="Thornton R."/>
            <person name="Coyle M."/>
            <person name="Francisco L."/>
            <person name="Jackson L."/>
            <person name="Javaid M."/>
            <person name="Korchina V."/>
            <person name="Kovar C."/>
            <person name="Mata R."/>
            <person name="Mathew T."/>
            <person name="Ngo R."/>
            <person name="Nguyen L."/>
            <person name="Nguyen N."/>
            <person name="Okwuonu G."/>
            <person name="Ongeri F."/>
            <person name="Pham C."/>
            <person name="Simmons D."/>
            <person name="Wilczek-Boney K."/>
            <person name="Hale W."/>
            <person name="Jakkamsetti A."/>
            <person name="Pham P."/>
            <person name="Ruth R."/>
            <person name="San Lucas F."/>
            <person name="Warren J."/>
            <person name="Zhang J."/>
            <person name="Zhao Z."/>
            <person name="Zhou C."/>
            <person name="Zhu D."/>
            <person name="Lee S."/>
            <person name="Bess C."/>
            <person name="Blankenburg K."/>
            <person name="Forbes L."/>
            <person name="Fu Q."/>
            <person name="Gubbala S."/>
            <person name="Hirani K."/>
            <person name="Jayaseelan J.C."/>
            <person name="Lara F."/>
            <person name="Munidasa M."/>
            <person name="Palculict T."/>
            <person name="Patil S."/>
            <person name="Pu L.-L."/>
            <person name="Saada N."/>
            <person name="Tang L."/>
            <person name="Weissenberger G."/>
            <person name="Zhu Y."/>
            <person name="Hemphill L."/>
            <person name="Shang Y."/>
            <person name="Youmans B."/>
            <person name="Ayvaz T."/>
            <person name="Ross M."/>
            <person name="Santibanez J."/>
            <person name="Aqrawi P."/>
            <person name="Gross S."/>
            <person name="Joshi V."/>
            <person name="Fowler G."/>
            <person name="Nazareth L."/>
            <person name="Reid J."/>
            <person name="Worley K."/>
            <person name="Petrosino J."/>
            <person name="Highlander S."/>
            <person name="Gibbs R."/>
        </authorList>
    </citation>
    <scope>NUCLEOTIDE SEQUENCE [LARGE SCALE GENOMIC DNA]</scope>
    <source>
        <strain evidence="1 2">ATCC 700821</strain>
    </source>
</reference>
<accession>F9DFJ6</accession>